<protein>
    <recommendedName>
        <fullName evidence="5">Tudor domain-containing protein</fullName>
    </recommendedName>
</protein>
<dbReference type="EMBL" id="JANBUW010000003">
    <property type="protein sequence ID" value="KAJ2852371.1"/>
    <property type="molecule type" value="Genomic_DNA"/>
</dbReference>
<dbReference type="SMART" id="SM00333">
    <property type="entry name" value="TUDOR"/>
    <property type="match status" value="1"/>
</dbReference>
<reference evidence="6" key="1">
    <citation type="submission" date="2022-07" db="EMBL/GenBank/DDBJ databases">
        <title>Phylogenomic reconstructions and comparative analyses of Kickxellomycotina fungi.</title>
        <authorList>
            <person name="Reynolds N.K."/>
            <person name="Stajich J.E."/>
            <person name="Barry K."/>
            <person name="Grigoriev I.V."/>
            <person name="Crous P."/>
            <person name="Smith M.E."/>
        </authorList>
    </citation>
    <scope>NUCLEOTIDE SEQUENCE</scope>
    <source>
        <strain evidence="6">NRRL 1566</strain>
    </source>
</reference>
<dbReference type="GO" id="GO:0015030">
    <property type="term" value="C:Cajal body"/>
    <property type="evidence" value="ECO:0007669"/>
    <property type="project" value="UniProtKB-SubCell"/>
</dbReference>
<evidence type="ECO:0000256" key="2">
    <source>
        <dbReference type="ARBA" id="ARBA00005371"/>
    </source>
</evidence>
<comment type="similarity">
    <text evidence="2">Belongs to the SMN family.</text>
</comment>
<dbReference type="GO" id="GO:0006397">
    <property type="term" value="P:mRNA processing"/>
    <property type="evidence" value="ECO:0007669"/>
    <property type="project" value="InterPro"/>
</dbReference>
<comment type="subcellular location">
    <subcellularLocation>
        <location evidence="1">Nucleus</location>
        <location evidence="1">Cajal body</location>
    </subcellularLocation>
</comment>
<feature type="domain" description="Tudor" evidence="5">
    <location>
        <begin position="67"/>
        <end position="124"/>
    </location>
</feature>
<dbReference type="Pfam" id="PF06003">
    <property type="entry name" value="SMN_Tudor"/>
    <property type="match status" value="1"/>
</dbReference>
<feature type="region of interest" description="Disordered" evidence="4">
    <location>
        <begin position="42"/>
        <end position="64"/>
    </location>
</feature>
<evidence type="ECO:0000259" key="5">
    <source>
        <dbReference type="PROSITE" id="PS50304"/>
    </source>
</evidence>
<dbReference type="SUPFAM" id="SSF63748">
    <property type="entry name" value="Tudor/PWWP/MBT"/>
    <property type="match status" value="1"/>
</dbReference>
<dbReference type="Gene3D" id="2.30.30.140">
    <property type="match status" value="1"/>
</dbReference>
<feature type="compositionally biased region" description="Basic residues" evidence="4">
    <location>
        <begin position="122"/>
        <end position="135"/>
    </location>
</feature>
<evidence type="ECO:0000256" key="1">
    <source>
        <dbReference type="ARBA" id="ARBA00004408"/>
    </source>
</evidence>
<accession>A0A9W8IBC7</accession>
<name>A0A9W8IBC7_9FUNG</name>
<dbReference type="OrthoDB" id="79171at2759"/>
<feature type="region of interest" description="Disordered" evidence="4">
    <location>
        <begin position="112"/>
        <end position="142"/>
    </location>
</feature>
<evidence type="ECO:0000313" key="6">
    <source>
        <dbReference type="EMBL" id="KAJ2852371.1"/>
    </source>
</evidence>
<keyword evidence="7" id="KW-1185">Reference proteome</keyword>
<evidence type="ECO:0000256" key="3">
    <source>
        <dbReference type="ARBA" id="ARBA00023242"/>
    </source>
</evidence>
<proteinExistence type="inferred from homology"/>
<organism evidence="6 7">
    <name type="scientific">Coemansia brasiliensis</name>
    <dbReference type="NCBI Taxonomy" id="2650707"/>
    <lineage>
        <taxon>Eukaryota</taxon>
        <taxon>Fungi</taxon>
        <taxon>Fungi incertae sedis</taxon>
        <taxon>Zoopagomycota</taxon>
        <taxon>Kickxellomycotina</taxon>
        <taxon>Kickxellomycetes</taxon>
        <taxon>Kickxellales</taxon>
        <taxon>Kickxellaceae</taxon>
        <taxon>Coemansia</taxon>
    </lineage>
</organism>
<feature type="region of interest" description="Disordered" evidence="4">
    <location>
        <begin position="175"/>
        <end position="204"/>
    </location>
</feature>
<gene>
    <name evidence="6" type="ORF">IWW36_000258</name>
</gene>
<dbReference type="InterPro" id="IPR002999">
    <property type="entry name" value="Tudor"/>
</dbReference>
<dbReference type="PROSITE" id="PS50304">
    <property type="entry name" value="TUDOR"/>
    <property type="match status" value="1"/>
</dbReference>
<evidence type="ECO:0000256" key="4">
    <source>
        <dbReference type="SAM" id="MobiDB-lite"/>
    </source>
</evidence>
<keyword evidence="3" id="KW-0539">Nucleus</keyword>
<dbReference type="InterPro" id="IPR010304">
    <property type="entry name" value="SMN_Tudor"/>
</dbReference>
<comment type="caution">
    <text evidence="6">The sequence shown here is derived from an EMBL/GenBank/DDBJ whole genome shotgun (WGS) entry which is preliminary data.</text>
</comment>
<dbReference type="AlphaFoldDB" id="A0A9W8IBC7"/>
<dbReference type="Proteomes" id="UP001139887">
    <property type="component" value="Unassembled WGS sequence"/>
</dbReference>
<dbReference type="GO" id="GO:0005737">
    <property type="term" value="C:cytoplasm"/>
    <property type="evidence" value="ECO:0007669"/>
    <property type="project" value="InterPro"/>
</dbReference>
<dbReference type="GO" id="GO:0003723">
    <property type="term" value="F:RNA binding"/>
    <property type="evidence" value="ECO:0007669"/>
    <property type="project" value="InterPro"/>
</dbReference>
<evidence type="ECO:0000313" key="7">
    <source>
        <dbReference type="Proteomes" id="UP001139887"/>
    </source>
</evidence>
<sequence length="204" mass="23153">MDASEIEIYKQKLEEVQLALSADPKNSELQQLKEEIESLLSLSTQLQQPSTPRTNKHGREAESKQHTWRIGDLCEARFSDGKYYPARVTGLKADLFQVTFVGYGDVQDKRASEMRVPQLEQKHKKKQRRVEKRKKHDEVATSQQAWLKFAKSKKNLKAKPINQKSIFKSPETVTGKVGVANSGRGMTRNPRPAKPLASLKKPAD</sequence>